<dbReference type="Gene3D" id="3.30.2010.10">
    <property type="entry name" value="Metalloproteases ('zincins'), catalytic domain"/>
    <property type="match status" value="1"/>
</dbReference>
<sequence length="77" mass="9515">MRTKWGTCNIDRKRIWINLQLAKKTPECLAYVVTHELVHLLERNHNEQFQKYMDTFFPEWRVVKEKLNQQMLDYMSE</sequence>
<accession>A0A6N3EYU1</accession>
<dbReference type="EMBL" id="CACRUB010000043">
    <property type="protein sequence ID" value="VYU44944.1"/>
    <property type="molecule type" value="Genomic_DNA"/>
</dbReference>
<proteinExistence type="predicted"/>
<dbReference type="PANTHER" id="PTHR30399:SF1">
    <property type="entry name" value="UTP PYROPHOSPHATASE"/>
    <property type="match status" value="1"/>
</dbReference>
<organism evidence="2">
    <name type="scientific">Flavonifractor plautii</name>
    <name type="common">Fusobacterium plautii</name>
    <dbReference type="NCBI Taxonomy" id="292800"/>
    <lineage>
        <taxon>Bacteria</taxon>
        <taxon>Bacillati</taxon>
        <taxon>Bacillota</taxon>
        <taxon>Clostridia</taxon>
        <taxon>Eubacteriales</taxon>
        <taxon>Oscillospiraceae</taxon>
        <taxon>Flavonifractor</taxon>
    </lineage>
</organism>
<dbReference type="InterPro" id="IPR053136">
    <property type="entry name" value="UTP_pyrophosphatase-like"/>
</dbReference>
<dbReference type="Pfam" id="PF01863">
    <property type="entry name" value="YgjP-like"/>
    <property type="match status" value="1"/>
</dbReference>
<feature type="domain" description="YgjP-like metallopeptidase" evidence="1">
    <location>
        <begin position="1"/>
        <end position="69"/>
    </location>
</feature>
<dbReference type="InterPro" id="IPR002725">
    <property type="entry name" value="YgjP-like_metallopeptidase"/>
</dbReference>
<reference evidence="2" key="1">
    <citation type="submission" date="2019-11" db="EMBL/GenBank/DDBJ databases">
        <authorList>
            <person name="Feng L."/>
        </authorList>
    </citation>
    <scope>NUCLEOTIDE SEQUENCE</scope>
    <source>
        <strain evidence="2">FplautiiLFYP42</strain>
    </source>
</reference>
<evidence type="ECO:0000259" key="1">
    <source>
        <dbReference type="Pfam" id="PF01863"/>
    </source>
</evidence>
<name>A0A6N3EYU1_FLAPL</name>
<gene>
    <name evidence="2" type="ORF">FPLFYP42_02353</name>
</gene>
<dbReference type="AlphaFoldDB" id="A0A6N3EYU1"/>
<evidence type="ECO:0000313" key="2">
    <source>
        <dbReference type="EMBL" id="VYU44944.1"/>
    </source>
</evidence>
<protein>
    <recommendedName>
        <fullName evidence="1">YgjP-like metallopeptidase domain-containing protein</fullName>
    </recommendedName>
</protein>
<dbReference type="PANTHER" id="PTHR30399">
    <property type="entry name" value="UNCHARACTERIZED PROTEIN YGJP"/>
    <property type="match status" value="1"/>
</dbReference>
<dbReference type="CDD" id="cd07344">
    <property type="entry name" value="M48_yhfN_like"/>
    <property type="match status" value="1"/>
</dbReference>